<reference evidence="1" key="1">
    <citation type="submission" date="2020-04" db="EMBL/GenBank/DDBJ databases">
        <title>A chromosome-scale assembly and high-density genetic map of the yellow drum (Nibea albiflora) genome.</title>
        <authorList>
            <person name="Xu D."/>
            <person name="Zhang W."/>
            <person name="Chen R."/>
            <person name="Tan P."/>
            <person name="Wang L."/>
            <person name="Song H."/>
            <person name="Tian L."/>
            <person name="Zhu Q."/>
            <person name="Wang B."/>
        </authorList>
    </citation>
    <scope>NUCLEOTIDE SEQUENCE</scope>
    <source>
        <strain evidence="1">ZJHYS-2018</strain>
    </source>
</reference>
<organism evidence="1 2">
    <name type="scientific">Nibea albiflora</name>
    <name type="common">Yellow drum</name>
    <name type="synonym">Corvina albiflora</name>
    <dbReference type="NCBI Taxonomy" id="240163"/>
    <lineage>
        <taxon>Eukaryota</taxon>
        <taxon>Metazoa</taxon>
        <taxon>Chordata</taxon>
        <taxon>Craniata</taxon>
        <taxon>Vertebrata</taxon>
        <taxon>Euteleostomi</taxon>
        <taxon>Actinopterygii</taxon>
        <taxon>Neopterygii</taxon>
        <taxon>Teleostei</taxon>
        <taxon>Neoteleostei</taxon>
        <taxon>Acanthomorphata</taxon>
        <taxon>Eupercaria</taxon>
        <taxon>Sciaenidae</taxon>
        <taxon>Nibea</taxon>
    </lineage>
</organism>
<evidence type="ECO:0000313" key="2">
    <source>
        <dbReference type="Proteomes" id="UP000805704"/>
    </source>
</evidence>
<sequence>MEVSPQDPALMAMDLSKGYSVTPLTRGHPEAMDLAKKPEWYHRRPPSCSTDISSPFRTRASSSYNPDPGAPVHCRDVEQRPESLGNYMNYRDGVHGNLWHHPGFYGPNQSGGPVPESSGGEESDSGSDVIFLVSSAKEPLLCSPFIQDSVRHIVEPLSPAVSSLDEGRGCYHLPQPLSSPSPDSSYSEDSSDSSVDIPIHHTRPVVLLSDLSAVYGNHADSPVDVSSDDSDVIEVSVTNEKKKSGMFSCKKSPCKKSLTRETPPQSEDEKPRPREVRRSTRIRKPVSEMPQFTCSGSRYSLRRQAKTDAVGIYNESCDSDDMMEYAVRLSSSDESAPQPDALQRASSNSEESGVDVRTERKSPPRERQPKQPPRKVSERVNHKRKKPLAVDEAKKLRIQQKPTRIPSEQRQRNKSAKAKTAVRRKRKRRTQAGPSAQFPPREPEIKLKYANVKEEKKDKKSGSFCPFVHMEKRMCTVVNYQEEEATVRSSRGGAHQQTATRSLTGFVPNTSSFHLGRFSPENRSQATLLCCLCGQTANAMGLGDLHGPYHPTAPSADCQNRQQNCRTEQKEEEHLRSSDDGCDGWNCSAVKKLHDSDEHSRPKVPLHLDECWIHEDCGIWSAGVFLVRGRLYGLEEAARLAQETVCSACQQTGAIMGCFQKSCPQNYHYRCAIQSGVMNLDAPCQQSQLHMLTQLLKAADDTISYRDLSGRMQSLRLSDGAEINTQISEDASRLDRSAAHQPVNPGKDRFVRLTVRLIPFDLAAAAHPANFEVVLSSSSRVFSLIRIIQDRVGIQTSRLEVFRSRAPTEEACLPPESSLEECGLKGGPEETPSEDTVYYDYSLPLTDCPILNCDHYFRSTPDCAATRRSHCP</sequence>
<dbReference type="Proteomes" id="UP000805704">
    <property type="component" value="Chromosome 20"/>
</dbReference>
<comment type="caution">
    <text evidence="1">The sequence shown here is derived from an EMBL/GenBank/DDBJ whole genome shotgun (WGS) entry which is preliminary data.</text>
</comment>
<protein>
    <submittedName>
        <fullName evidence="1">Transcription factor 20</fullName>
    </submittedName>
</protein>
<proteinExistence type="predicted"/>
<name>A0ACB7EWS0_NIBAL</name>
<accession>A0ACB7EWS0</accession>
<evidence type="ECO:0000313" key="1">
    <source>
        <dbReference type="EMBL" id="KAG8006506.1"/>
    </source>
</evidence>
<keyword evidence="2" id="KW-1185">Reference proteome</keyword>
<gene>
    <name evidence="1" type="primary">TCF20.3</name>
    <name evidence="1" type="ORF">GBF38_001116</name>
</gene>
<dbReference type="EMBL" id="CM024808">
    <property type="protein sequence ID" value="KAG8006506.1"/>
    <property type="molecule type" value="Genomic_DNA"/>
</dbReference>